<evidence type="ECO:0000313" key="6">
    <source>
        <dbReference type="EMBL" id="EJK46691.1"/>
    </source>
</evidence>
<dbReference type="InterPro" id="IPR008949">
    <property type="entry name" value="Isoprenoid_synthase_dom_sf"/>
</dbReference>
<keyword evidence="5" id="KW-0732">Signal</keyword>
<dbReference type="InterPro" id="IPR002060">
    <property type="entry name" value="Squ/phyt_synthse"/>
</dbReference>
<dbReference type="eggNOG" id="KOG1459">
    <property type="taxonomic scope" value="Eukaryota"/>
</dbReference>
<dbReference type="InterPro" id="IPR033904">
    <property type="entry name" value="Trans_IPPS_HH"/>
</dbReference>
<dbReference type="OrthoDB" id="6600518at2759"/>
<evidence type="ECO:0000256" key="2">
    <source>
        <dbReference type="ARBA" id="ARBA00012396"/>
    </source>
</evidence>
<evidence type="ECO:0000313" key="7">
    <source>
        <dbReference type="Proteomes" id="UP000266841"/>
    </source>
</evidence>
<dbReference type="Proteomes" id="UP000266841">
    <property type="component" value="Unassembled WGS sequence"/>
</dbReference>
<dbReference type="EC" id="2.5.1.32" evidence="2"/>
<keyword evidence="3" id="KW-0808">Transferase</keyword>
<dbReference type="InterPro" id="IPR019845">
    <property type="entry name" value="Squalene/phytoene_synthase_CS"/>
</dbReference>
<gene>
    <name evidence="6" type="ORF">THAOC_34628</name>
</gene>
<dbReference type="InterPro" id="IPR044843">
    <property type="entry name" value="Trans_IPPS_bact-type"/>
</dbReference>
<name>K0RCD7_THAOC</name>
<dbReference type="OMA" id="YRCILEA"/>
<comment type="catalytic activity">
    <reaction evidence="1">
        <text>2 (2E,6E,10E)-geranylgeranyl diphosphate = 15-cis-phytoene + 2 diphosphate</text>
        <dbReference type="Rhea" id="RHEA:34475"/>
        <dbReference type="ChEBI" id="CHEBI:27787"/>
        <dbReference type="ChEBI" id="CHEBI:33019"/>
        <dbReference type="ChEBI" id="CHEBI:58756"/>
        <dbReference type="EC" id="2.5.1.32"/>
    </reaction>
</comment>
<organism evidence="6 7">
    <name type="scientific">Thalassiosira oceanica</name>
    <name type="common">Marine diatom</name>
    <dbReference type="NCBI Taxonomy" id="159749"/>
    <lineage>
        <taxon>Eukaryota</taxon>
        <taxon>Sar</taxon>
        <taxon>Stramenopiles</taxon>
        <taxon>Ochrophyta</taxon>
        <taxon>Bacillariophyta</taxon>
        <taxon>Coscinodiscophyceae</taxon>
        <taxon>Thalassiosirophycidae</taxon>
        <taxon>Thalassiosirales</taxon>
        <taxon>Thalassiosiraceae</taxon>
        <taxon>Thalassiosira</taxon>
    </lineage>
</organism>
<dbReference type="SFLD" id="SFLDS00005">
    <property type="entry name" value="Isoprenoid_Synthase_Type_I"/>
    <property type="match status" value="1"/>
</dbReference>
<sequence length="336" mass="36377">MGGFAAVSFLLFAPGLRVAGFAGNAVRPRPAVRRSVSTEAFATDAGGGDGDTPGDIAGLMKRHDPILLFASNLLPRDVARDASALYAWCRRLDEIADDPAAPPEAVADRLAEWERRFDELLAGRPTDGMDAELMRCLGRHRDLPEAPFRDMIEGMRADAVPRGATRTVETMDELETYSYQVAGTVGLMLLPLLSAPAESRTPAIALGKAIQLVNILRDARPDAALNRVYLPQDMLREAGVSSRDILRLDPSGGYRDVVRRVSGRAEGLLREAEAGGATLPGLGPVFVQIIVELYREYLTKLRDASYDNLSASTGDRVSITLLQKVRAAVRALLVVR</sequence>
<evidence type="ECO:0000256" key="3">
    <source>
        <dbReference type="ARBA" id="ARBA00022679"/>
    </source>
</evidence>
<dbReference type="AlphaFoldDB" id="K0RCD7"/>
<keyword evidence="4" id="KW-0125">Carotenoid biosynthesis</keyword>
<feature type="signal peptide" evidence="5">
    <location>
        <begin position="1"/>
        <end position="20"/>
    </location>
</feature>
<dbReference type="GO" id="GO:0016117">
    <property type="term" value="P:carotenoid biosynthetic process"/>
    <property type="evidence" value="ECO:0007669"/>
    <property type="project" value="UniProtKB-KW"/>
</dbReference>
<evidence type="ECO:0000256" key="5">
    <source>
        <dbReference type="SAM" id="SignalP"/>
    </source>
</evidence>
<dbReference type="SFLD" id="SFLDG01018">
    <property type="entry name" value="Squalene/Phytoene_Synthase_Lik"/>
    <property type="match status" value="1"/>
</dbReference>
<dbReference type="SUPFAM" id="SSF48576">
    <property type="entry name" value="Terpenoid synthases"/>
    <property type="match status" value="1"/>
</dbReference>
<dbReference type="PANTHER" id="PTHR31480">
    <property type="entry name" value="BIFUNCTIONAL LYCOPENE CYCLASE/PHYTOENE SYNTHASE"/>
    <property type="match status" value="1"/>
</dbReference>
<dbReference type="Gene3D" id="1.10.600.10">
    <property type="entry name" value="Farnesyl Diphosphate Synthase"/>
    <property type="match status" value="1"/>
</dbReference>
<dbReference type="GO" id="GO:0004311">
    <property type="term" value="F:geranylgeranyl diphosphate synthase activity"/>
    <property type="evidence" value="ECO:0007669"/>
    <property type="project" value="InterPro"/>
</dbReference>
<evidence type="ECO:0000256" key="4">
    <source>
        <dbReference type="ARBA" id="ARBA00022746"/>
    </source>
</evidence>
<keyword evidence="7" id="KW-1185">Reference proteome</keyword>
<dbReference type="SFLD" id="SFLDG01212">
    <property type="entry name" value="Phytoene_synthase_like"/>
    <property type="match status" value="1"/>
</dbReference>
<dbReference type="CDD" id="cd00683">
    <property type="entry name" value="Trans_IPPS_HH"/>
    <property type="match status" value="1"/>
</dbReference>
<dbReference type="GO" id="GO:0051996">
    <property type="term" value="F:squalene synthase [NAD(P)H] activity"/>
    <property type="evidence" value="ECO:0007669"/>
    <property type="project" value="InterPro"/>
</dbReference>
<reference evidence="6 7" key="1">
    <citation type="journal article" date="2012" name="Genome Biol.">
        <title>Genome and low-iron response of an oceanic diatom adapted to chronic iron limitation.</title>
        <authorList>
            <person name="Lommer M."/>
            <person name="Specht M."/>
            <person name="Roy A.S."/>
            <person name="Kraemer L."/>
            <person name="Andreson R."/>
            <person name="Gutowska M.A."/>
            <person name="Wolf J."/>
            <person name="Bergner S.V."/>
            <person name="Schilhabel M.B."/>
            <person name="Klostermeier U.C."/>
            <person name="Beiko R.G."/>
            <person name="Rosenstiel P."/>
            <person name="Hippler M."/>
            <person name="Laroche J."/>
        </authorList>
    </citation>
    <scope>NUCLEOTIDE SEQUENCE [LARGE SCALE GENOMIC DNA]</scope>
    <source>
        <strain evidence="6 7">CCMP1005</strain>
    </source>
</reference>
<evidence type="ECO:0000256" key="1">
    <source>
        <dbReference type="ARBA" id="ARBA00001805"/>
    </source>
</evidence>
<proteinExistence type="predicted"/>
<comment type="caution">
    <text evidence="6">The sequence shown here is derived from an EMBL/GenBank/DDBJ whole genome shotgun (WGS) entry which is preliminary data.</text>
</comment>
<dbReference type="Pfam" id="PF00494">
    <property type="entry name" value="SQS_PSY"/>
    <property type="match status" value="1"/>
</dbReference>
<dbReference type="EMBL" id="AGNL01047599">
    <property type="protein sequence ID" value="EJK46691.1"/>
    <property type="molecule type" value="Genomic_DNA"/>
</dbReference>
<dbReference type="PROSITE" id="PS01044">
    <property type="entry name" value="SQUALEN_PHYTOEN_SYN_1"/>
    <property type="match status" value="1"/>
</dbReference>
<feature type="chain" id="PRO_5003836205" description="15-cis-phytoene synthase" evidence="5">
    <location>
        <begin position="21"/>
        <end position="336"/>
    </location>
</feature>
<protein>
    <recommendedName>
        <fullName evidence="2">15-cis-phytoene synthase</fullName>
        <ecNumber evidence="2">2.5.1.32</ecNumber>
    </recommendedName>
</protein>
<accession>K0RCD7</accession>